<dbReference type="GO" id="GO:0005737">
    <property type="term" value="C:cytoplasm"/>
    <property type="evidence" value="ECO:0007669"/>
    <property type="project" value="TreeGrafter"/>
</dbReference>
<proteinExistence type="predicted"/>
<dbReference type="Gene3D" id="2.60.200.20">
    <property type="match status" value="1"/>
</dbReference>
<dbReference type="InterPro" id="IPR000253">
    <property type="entry name" value="FHA_dom"/>
</dbReference>
<keyword evidence="4" id="KW-1185">Reference proteome</keyword>
<comment type="caution">
    <text evidence="3">The sequence shown here is derived from an EMBL/GenBank/DDBJ whole genome shotgun (WGS) entry which is preliminary data.</text>
</comment>
<evidence type="ECO:0000256" key="1">
    <source>
        <dbReference type="SAM" id="MobiDB-lite"/>
    </source>
</evidence>
<evidence type="ECO:0000259" key="2">
    <source>
        <dbReference type="PROSITE" id="PS50006"/>
    </source>
</evidence>
<dbReference type="AlphaFoldDB" id="A0A4V5NGH1"/>
<dbReference type="Proteomes" id="UP000308768">
    <property type="component" value="Unassembled WGS sequence"/>
</dbReference>
<feature type="region of interest" description="Disordered" evidence="1">
    <location>
        <begin position="187"/>
        <end position="208"/>
    </location>
</feature>
<feature type="domain" description="FHA" evidence="2">
    <location>
        <begin position="35"/>
        <end position="97"/>
    </location>
</feature>
<dbReference type="Pfam" id="PF00498">
    <property type="entry name" value="FHA"/>
    <property type="match status" value="1"/>
</dbReference>
<dbReference type="STRING" id="331657.A0A4V5NGH1"/>
<dbReference type="OrthoDB" id="4096268at2759"/>
<feature type="region of interest" description="Disordered" evidence="1">
    <location>
        <begin position="136"/>
        <end position="158"/>
    </location>
</feature>
<evidence type="ECO:0000313" key="3">
    <source>
        <dbReference type="EMBL" id="TKA74889.1"/>
    </source>
</evidence>
<organism evidence="3 4">
    <name type="scientific">Cryomyces minteri</name>
    <dbReference type="NCBI Taxonomy" id="331657"/>
    <lineage>
        <taxon>Eukaryota</taxon>
        <taxon>Fungi</taxon>
        <taxon>Dikarya</taxon>
        <taxon>Ascomycota</taxon>
        <taxon>Pezizomycotina</taxon>
        <taxon>Dothideomycetes</taxon>
        <taxon>Dothideomycetes incertae sedis</taxon>
        <taxon>Cryomyces</taxon>
    </lineage>
</organism>
<dbReference type="SMART" id="SM00240">
    <property type="entry name" value="FHA"/>
    <property type="match status" value="1"/>
</dbReference>
<dbReference type="PANTHER" id="PTHR15715:SF37">
    <property type="entry name" value="LD47843P"/>
    <property type="match status" value="1"/>
</dbReference>
<dbReference type="PROSITE" id="PS50006">
    <property type="entry name" value="FHA_DOMAIN"/>
    <property type="match status" value="1"/>
</dbReference>
<gene>
    <name evidence="3" type="ORF">B0A49_06080</name>
</gene>
<dbReference type="InterPro" id="IPR008984">
    <property type="entry name" value="SMAD_FHA_dom_sf"/>
</dbReference>
<feature type="compositionally biased region" description="Low complexity" evidence="1">
    <location>
        <begin position="147"/>
        <end position="158"/>
    </location>
</feature>
<reference evidence="3 4" key="1">
    <citation type="submission" date="2017-03" db="EMBL/GenBank/DDBJ databases">
        <title>Genomes of endolithic fungi from Antarctica.</title>
        <authorList>
            <person name="Coleine C."/>
            <person name="Masonjones S."/>
            <person name="Stajich J.E."/>
        </authorList>
    </citation>
    <scope>NUCLEOTIDE SEQUENCE [LARGE SCALE GENOMIC DNA]</scope>
    <source>
        <strain evidence="3 4">CCFEE 5187</strain>
    </source>
</reference>
<sequence length="372" mass="40077">MSEFPQLRVTLAELDSSSKVQFPLRDFNLTPAAPVTIGRSSKSELKRLMPAEDNAIFDCPVMSRQHAVLQTHADKPHLVSIKDLGSMHGTFVNECKIAKNVDVYLHDGDSLKFGINVVRGDGTYDGVKLHVSTEFTPREHPINGEHTTSQTSAAATESTSGNDFIIPVAPAAHSIVSYKCPSYGSEDYSEDMSESSYGSSLFVDSEQPDHVPDHLNSISAFGSDSDDEEEMDSSKVDSVLDIKVKTSGTSIGGGYWGGVASSQALVYEGKKRKADAIDTGEEEPQVHNELRPSHDEHTVGLPTTTTETTPKQTVDVEVGVSPGIRGAEGLAHQMTHHEPSRKKTKLQFAVGVATGALGMFAFLAATPDSFWA</sequence>
<dbReference type="PANTHER" id="PTHR15715">
    <property type="entry name" value="CENTROSOMAL PROTEIN OF 170 KDA"/>
    <property type="match status" value="1"/>
</dbReference>
<dbReference type="InterPro" id="IPR051176">
    <property type="entry name" value="Cent_Immune-Sig_Mod"/>
</dbReference>
<accession>A0A4V5NGH1</accession>
<feature type="compositionally biased region" description="Basic and acidic residues" evidence="1">
    <location>
        <begin position="284"/>
        <end position="298"/>
    </location>
</feature>
<evidence type="ECO:0000313" key="4">
    <source>
        <dbReference type="Proteomes" id="UP000308768"/>
    </source>
</evidence>
<dbReference type="EMBL" id="NAJN01000328">
    <property type="protein sequence ID" value="TKA74889.1"/>
    <property type="molecule type" value="Genomic_DNA"/>
</dbReference>
<dbReference type="SUPFAM" id="SSF49879">
    <property type="entry name" value="SMAD/FHA domain"/>
    <property type="match status" value="1"/>
</dbReference>
<feature type="region of interest" description="Disordered" evidence="1">
    <location>
        <begin position="277"/>
        <end position="307"/>
    </location>
</feature>
<protein>
    <recommendedName>
        <fullName evidence="2">FHA domain-containing protein</fullName>
    </recommendedName>
</protein>
<name>A0A4V5NGH1_9PEZI</name>